<keyword evidence="4" id="KW-0145">Chemotaxis</keyword>
<dbReference type="Proteomes" id="UP000542125">
    <property type="component" value="Unassembled WGS sequence"/>
</dbReference>
<dbReference type="EMBL" id="JACBYR010000001">
    <property type="protein sequence ID" value="NYE84083.1"/>
    <property type="molecule type" value="Genomic_DNA"/>
</dbReference>
<evidence type="ECO:0000256" key="1">
    <source>
        <dbReference type="ARBA" id="ARBA00022801"/>
    </source>
</evidence>
<dbReference type="Gene3D" id="3.40.50.180">
    <property type="entry name" value="Methylesterase CheB, C-terminal domain"/>
    <property type="match status" value="1"/>
</dbReference>
<dbReference type="InterPro" id="IPR035909">
    <property type="entry name" value="CheB_C"/>
</dbReference>
<sequence length="225" mass="22858">MTDATSVIVVGASLGGLDALSRIAHLLKPDFPAPIVAVMHTGSQDPQRIADRLGSRCQLRVTCAQDGERLIPGTIYLSMPSHRLTVVPPGTLRQTPTAAVNGSTADALFLSAARAFGDRVIGVVLSGAGADGTAGMAAIHQAGGVGIVQRPDEAESTGMPTSAIQGDHPDYTASIEKIAELLSTLVQRGSAKAGPAALPRDDLLKVDTGGAQAAAVLKLPTDLGA</sequence>
<name>A0A7Y9IX25_9BURK</name>
<keyword evidence="7" id="KW-1185">Reference proteome</keyword>
<protein>
    <recommendedName>
        <fullName evidence="2">protein-glutamate methylesterase</fullName>
        <ecNumber evidence="2">3.1.1.61</ecNumber>
    </recommendedName>
</protein>
<proteinExistence type="predicted"/>
<keyword evidence="1 4" id="KW-0378">Hydrolase</keyword>
<evidence type="ECO:0000256" key="4">
    <source>
        <dbReference type="PROSITE-ProRule" id="PRU00050"/>
    </source>
</evidence>
<dbReference type="GO" id="GO:0005737">
    <property type="term" value="C:cytoplasm"/>
    <property type="evidence" value="ECO:0007669"/>
    <property type="project" value="InterPro"/>
</dbReference>
<reference evidence="6 7" key="1">
    <citation type="submission" date="2020-07" db="EMBL/GenBank/DDBJ databases">
        <title>Genomic Encyclopedia of Type Strains, Phase IV (KMG-V): Genome sequencing to study the core and pangenomes of soil and plant-associated prokaryotes.</title>
        <authorList>
            <person name="Whitman W."/>
        </authorList>
    </citation>
    <scope>NUCLEOTIDE SEQUENCE [LARGE SCALE GENOMIC DNA]</scope>
    <source>
        <strain evidence="6 7">SAS40</strain>
    </source>
</reference>
<accession>A0A7Y9IX25</accession>
<dbReference type="EC" id="3.1.1.61" evidence="2"/>
<feature type="active site" evidence="4">
    <location>
        <position position="131"/>
    </location>
</feature>
<gene>
    <name evidence="6" type="ORF">FHW18_003354</name>
</gene>
<dbReference type="GO" id="GO:0008984">
    <property type="term" value="F:protein-glutamate methylesterase activity"/>
    <property type="evidence" value="ECO:0007669"/>
    <property type="project" value="UniProtKB-EC"/>
</dbReference>
<organism evidence="6 7">
    <name type="scientific">Pigmentiphaga litoralis</name>
    <dbReference type="NCBI Taxonomy" id="516702"/>
    <lineage>
        <taxon>Bacteria</taxon>
        <taxon>Pseudomonadati</taxon>
        <taxon>Pseudomonadota</taxon>
        <taxon>Betaproteobacteria</taxon>
        <taxon>Burkholderiales</taxon>
        <taxon>Alcaligenaceae</taxon>
        <taxon>Pigmentiphaga</taxon>
    </lineage>
</organism>
<feature type="active site" evidence="4">
    <location>
        <position position="40"/>
    </location>
</feature>
<comment type="caution">
    <text evidence="6">The sequence shown here is derived from an EMBL/GenBank/DDBJ whole genome shotgun (WGS) entry which is preliminary data.</text>
</comment>
<dbReference type="PANTHER" id="PTHR42872">
    <property type="entry name" value="PROTEIN-GLUTAMATE METHYLESTERASE/PROTEIN-GLUTAMINE GLUTAMINASE"/>
    <property type="match status" value="1"/>
</dbReference>
<dbReference type="GO" id="GO:0006935">
    <property type="term" value="P:chemotaxis"/>
    <property type="evidence" value="ECO:0007669"/>
    <property type="project" value="UniProtKB-UniRule"/>
</dbReference>
<evidence type="ECO:0000256" key="3">
    <source>
        <dbReference type="ARBA" id="ARBA00048267"/>
    </source>
</evidence>
<dbReference type="PANTHER" id="PTHR42872:SF6">
    <property type="entry name" value="PROTEIN-GLUTAMATE METHYLESTERASE_PROTEIN-GLUTAMINE GLUTAMINASE"/>
    <property type="match status" value="1"/>
</dbReference>
<evidence type="ECO:0000313" key="7">
    <source>
        <dbReference type="Proteomes" id="UP000542125"/>
    </source>
</evidence>
<dbReference type="PROSITE" id="PS50122">
    <property type="entry name" value="CHEB"/>
    <property type="match status" value="1"/>
</dbReference>
<dbReference type="Pfam" id="PF01339">
    <property type="entry name" value="CheB_methylest"/>
    <property type="match status" value="1"/>
</dbReference>
<dbReference type="SUPFAM" id="SSF52738">
    <property type="entry name" value="Methylesterase CheB, C-terminal domain"/>
    <property type="match status" value="1"/>
</dbReference>
<comment type="catalytic activity">
    <reaction evidence="3">
        <text>[protein]-L-glutamate 5-O-methyl ester + H2O = L-glutamyl-[protein] + methanol + H(+)</text>
        <dbReference type="Rhea" id="RHEA:23236"/>
        <dbReference type="Rhea" id="RHEA-COMP:10208"/>
        <dbReference type="Rhea" id="RHEA-COMP:10311"/>
        <dbReference type="ChEBI" id="CHEBI:15377"/>
        <dbReference type="ChEBI" id="CHEBI:15378"/>
        <dbReference type="ChEBI" id="CHEBI:17790"/>
        <dbReference type="ChEBI" id="CHEBI:29973"/>
        <dbReference type="ChEBI" id="CHEBI:82795"/>
        <dbReference type="EC" id="3.1.1.61"/>
    </reaction>
</comment>
<dbReference type="GO" id="GO:0000156">
    <property type="term" value="F:phosphorelay response regulator activity"/>
    <property type="evidence" value="ECO:0007669"/>
    <property type="project" value="InterPro"/>
</dbReference>
<dbReference type="RefSeq" id="WP_179587816.1">
    <property type="nucleotide sequence ID" value="NZ_JACBYR010000001.1"/>
</dbReference>
<feature type="domain" description="CheB-type methylesterase" evidence="5">
    <location>
        <begin position="1"/>
        <end position="189"/>
    </location>
</feature>
<dbReference type="CDD" id="cd16433">
    <property type="entry name" value="CheB"/>
    <property type="match status" value="1"/>
</dbReference>
<feature type="active site" evidence="4">
    <location>
        <position position="13"/>
    </location>
</feature>
<evidence type="ECO:0000313" key="6">
    <source>
        <dbReference type="EMBL" id="NYE84083.1"/>
    </source>
</evidence>
<evidence type="ECO:0000256" key="2">
    <source>
        <dbReference type="ARBA" id="ARBA00039140"/>
    </source>
</evidence>
<evidence type="ECO:0000259" key="5">
    <source>
        <dbReference type="PROSITE" id="PS50122"/>
    </source>
</evidence>
<dbReference type="InterPro" id="IPR000673">
    <property type="entry name" value="Sig_transdc_resp-reg_Me-estase"/>
</dbReference>
<dbReference type="AlphaFoldDB" id="A0A7Y9IX25"/>